<proteinExistence type="predicted"/>
<evidence type="ECO:0000313" key="2">
    <source>
        <dbReference type="Proteomes" id="UP001060085"/>
    </source>
</evidence>
<keyword evidence="2" id="KW-1185">Reference proteome</keyword>
<reference evidence="2" key="1">
    <citation type="journal article" date="2023" name="Nat. Plants">
        <title>Single-cell RNA sequencing provides a high-resolution roadmap for understanding the multicellular compartmentation of specialized metabolism.</title>
        <authorList>
            <person name="Sun S."/>
            <person name="Shen X."/>
            <person name="Li Y."/>
            <person name="Li Y."/>
            <person name="Wang S."/>
            <person name="Li R."/>
            <person name="Zhang H."/>
            <person name="Shen G."/>
            <person name="Guo B."/>
            <person name="Wei J."/>
            <person name="Xu J."/>
            <person name="St-Pierre B."/>
            <person name="Chen S."/>
            <person name="Sun C."/>
        </authorList>
    </citation>
    <scope>NUCLEOTIDE SEQUENCE [LARGE SCALE GENOMIC DNA]</scope>
</reference>
<dbReference type="EMBL" id="CM044702">
    <property type="protein sequence ID" value="KAI5676342.1"/>
    <property type="molecule type" value="Genomic_DNA"/>
</dbReference>
<dbReference type="Proteomes" id="UP001060085">
    <property type="component" value="Linkage Group LG02"/>
</dbReference>
<evidence type="ECO:0000313" key="1">
    <source>
        <dbReference type="EMBL" id="KAI5676342.1"/>
    </source>
</evidence>
<protein>
    <submittedName>
        <fullName evidence="1">Uncharacterized protein</fullName>
    </submittedName>
</protein>
<organism evidence="1 2">
    <name type="scientific">Catharanthus roseus</name>
    <name type="common">Madagascar periwinkle</name>
    <name type="synonym">Vinca rosea</name>
    <dbReference type="NCBI Taxonomy" id="4058"/>
    <lineage>
        <taxon>Eukaryota</taxon>
        <taxon>Viridiplantae</taxon>
        <taxon>Streptophyta</taxon>
        <taxon>Embryophyta</taxon>
        <taxon>Tracheophyta</taxon>
        <taxon>Spermatophyta</taxon>
        <taxon>Magnoliopsida</taxon>
        <taxon>eudicotyledons</taxon>
        <taxon>Gunneridae</taxon>
        <taxon>Pentapetalae</taxon>
        <taxon>asterids</taxon>
        <taxon>lamiids</taxon>
        <taxon>Gentianales</taxon>
        <taxon>Apocynaceae</taxon>
        <taxon>Rauvolfioideae</taxon>
        <taxon>Vinceae</taxon>
        <taxon>Catharanthinae</taxon>
        <taxon>Catharanthus</taxon>
    </lineage>
</organism>
<sequence length="187" mass="20838">MSYGCGYTQTLPWILEGRVWSGSRNFIPGGYGFRRLKTNTRESFPFDPKRLKIEIRLLAFASLFDLSFKALGSNPSLVHVVGSLSKSFEEVLGILTVLLPSILASSMGRTNLFKEVPKAFTGSTLVKGIVRFCCFARSSRGNFSSWLVDSTTNFFLLEGFFKESSSQYLKLWRSSDSFFGSSSLGTN</sequence>
<comment type="caution">
    <text evidence="1">The sequence shown here is derived from an EMBL/GenBank/DDBJ whole genome shotgun (WGS) entry which is preliminary data.</text>
</comment>
<accession>A0ACC0BUH7</accession>
<gene>
    <name evidence="1" type="ORF">M9H77_07292</name>
</gene>
<name>A0ACC0BUH7_CATRO</name>